<dbReference type="SUPFAM" id="SSF47240">
    <property type="entry name" value="Ferritin-like"/>
    <property type="match status" value="1"/>
</dbReference>
<dbReference type="InterPro" id="IPR008331">
    <property type="entry name" value="Ferritin_DPS_dom"/>
</dbReference>
<reference evidence="4 5" key="1">
    <citation type="journal article" date="2015" name="Genome Announc.">
        <title>Expanding the biotechnology potential of lactobacilli through comparative genomics of 213 strains and associated genera.</title>
        <authorList>
            <person name="Sun Z."/>
            <person name="Harris H.M."/>
            <person name="McCann A."/>
            <person name="Guo C."/>
            <person name="Argimon S."/>
            <person name="Zhang W."/>
            <person name="Yang X."/>
            <person name="Jeffery I.B."/>
            <person name="Cooney J.C."/>
            <person name="Kagawa T.F."/>
            <person name="Liu W."/>
            <person name="Song Y."/>
            <person name="Salvetti E."/>
            <person name="Wrobel A."/>
            <person name="Rasinkangas P."/>
            <person name="Parkhill J."/>
            <person name="Rea M.C."/>
            <person name="O'Sullivan O."/>
            <person name="Ritari J."/>
            <person name="Douillard F.P."/>
            <person name="Paul Ross R."/>
            <person name="Yang R."/>
            <person name="Briner A.E."/>
            <person name="Felis G.E."/>
            <person name="de Vos W.M."/>
            <person name="Barrangou R."/>
            <person name="Klaenhammer T.R."/>
            <person name="Caufield P.W."/>
            <person name="Cui Y."/>
            <person name="Zhang H."/>
            <person name="O'Toole P.W."/>
        </authorList>
    </citation>
    <scope>NUCLEOTIDE SEQUENCE [LARGE SCALE GENOMIC DNA]</scope>
    <source>
        <strain evidence="4 5">DSM 20253</strain>
    </source>
</reference>
<dbReference type="GO" id="GO:0016722">
    <property type="term" value="F:oxidoreductase activity, acting on metal ions"/>
    <property type="evidence" value="ECO:0007669"/>
    <property type="project" value="InterPro"/>
</dbReference>
<accession>A0A0R2D179</accession>
<evidence type="ECO:0000313" key="5">
    <source>
        <dbReference type="Proteomes" id="UP000051638"/>
    </source>
</evidence>
<dbReference type="Proteomes" id="UP000051638">
    <property type="component" value="Unassembled WGS sequence"/>
</dbReference>
<dbReference type="InterPro" id="IPR012347">
    <property type="entry name" value="Ferritin-like"/>
</dbReference>
<comment type="caution">
    <text evidence="4">The sequence shown here is derived from an EMBL/GenBank/DDBJ whole genome shotgun (WGS) entry which is preliminary data.</text>
</comment>
<dbReference type="GO" id="GO:0003677">
    <property type="term" value="F:DNA binding"/>
    <property type="evidence" value="ECO:0007669"/>
    <property type="project" value="UniProtKB-KW"/>
</dbReference>
<dbReference type="Gene3D" id="1.20.1260.10">
    <property type="match status" value="1"/>
</dbReference>
<organism evidence="4 5">
    <name type="scientific">Loigolactobacillus rennini DSM 20253</name>
    <dbReference type="NCBI Taxonomy" id="1423796"/>
    <lineage>
        <taxon>Bacteria</taxon>
        <taxon>Bacillati</taxon>
        <taxon>Bacillota</taxon>
        <taxon>Bacilli</taxon>
        <taxon>Lactobacillales</taxon>
        <taxon>Lactobacillaceae</taxon>
        <taxon>Loigolactobacillus</taxon>
    </lineage>
</organism>
<dbReference type="OrthoDB" id="9797023at2"/>
<dbReference type="PANTHER" id="PTHR42932">
    <property type="entry name" value="GENERAL STRESS PROTEIN 20U"/>
    <property type="match status" value="1"/>
</dbReference>
<keyword evidence="5" id="KW-1185">Reference proteome</keyword>
<evidence type="ECO:0000256" key="1">
    <source>
        <dbReference type="ARBA" id="ARBA00009497"/>
    </source>
</evidence>
<dbReference type="PATRIC" id="fig|1423796.3.peg.1422"/>
<gene>
    <name evidence="4" type="ORF">FC24_GL001395</name>
</gene>
<sequence length="160" mass="18797">MTTYNYDFPKTKAQLNQLIADISQLKVIIQQTHWYLRGQSFFRLHPLMDDYGDQLSDQLDEVAERLIAINGAPMATTHEFIENTGLPDEKVEFDQLDMKEFMARLVKGFKYLRDQYQKGIEITDEEQDLPTQDMLNGYKSDLDKNIWMLNAYLDKAPYDD</sequence>
<dbReference type="RefSeq" id="WP_057873964.1">
    <property type="nucleotide sequence ID" value="NZ_AYYI01000037.1"/>
</dbReference>
<dbReference type="PANTHER" id="PTHR42932:SF1">
    <property type="entry name" value="GENERAL STRESS PROTEIN 20U"/>
    <property type="match status" value="1"/>
</dbReference>
<dbReference type="EMBL" id="AYYI01000037">
    <property type="protein sequence ID" value="KRM97745.1"/>
    <property type="molecule type" value="Genomic_DNA"/>
</dbReference>
<dbReference type="PROSITE" id="PS00819">
    <property type="entry name" value="DPS_2"/>
    <property type="match status" value="1"/>
</dbReference>
<dbReference type="AlphaFoldDB" id="A0A0R2D179"/>
<evidence type="ECO:0000259" key="3">
    <source>
        <dbReference type="Pfam" id="PF00210"/>
    </source>
</evidence>
<protein>
    <submittedName>
        <fullName evidence="4">DNA-binding ferritin-like protein (Oxidative damage protectant)</fullName>
    </submittedName>
</protein>
<evidence type="ECO:0000256" key="2">
    <source>
        <dbReference type="RuleBase" id="RU003875"/>
    </source>
</evidence>
<dbReference type="CDD" id="cd01043">
    <property type="entry name" value="DPS"/>
    <property type="match status" value="1"/>
</dbReference>
<dbReference type="GO" id="GO:0008199">
    <property type="term" value="F:ferric iron binding"/>
    <property type="evidence" value="ECO:0007669"/>
    <property type="project" value="InterPro"/>
</dbReference>
<comment type="similarity">
    <text evidence="1 2">Belongs to the Dps family.</text>
</comment>
<dbReference type="InterPro" id="IPR009078">
    <property type="entry name" value="Ferritin-like_SF"/>
</dbReference>
<dbReference type="PROSITE" id="PS00818">
    <property type="entry name" value="DPS_1"/>
    <property type="match status" value="1"/>
</dbReference>
<evidence type="ECO:0000313" key="4">
    <source>
        <dbReference type="EMBL" id="KRM97745.1"/>
    </source>
</evidence>
<dbReference type="InterPro" id="IPR002177">
    <property type="entry name" value="DPS_DNA-bd"/>
</dbReference>
<dbReference type="PRINTS" id="PR01346">
    <property type="entry name" value="HELNAPAPROT"/>
</dbReference>
<feature type="domain" description="Ferritin/DPS" evidence="3">
    <location>
        <begin position="13"/>
        <end position="156"/>
    </location>
</feature>
<name>A0A0R2D179_9LACO</name>
<proteinExistence type="inferred from homology"/>
<dbReference type="PIRSF" id="PIRSF005900">
    <property type="entry name" value="Dps"/>
    <property type="match status" value="1"/>
</dbReference>
<dbReference type="STRING" id="1423796.FC24_GL001395"/>
<dbReference type="InterPro" id="IPR023188">
    <property type="entry name" value="DPS_DNA-bd_CS"/>
</dbReference>
<dbReference type="Pfam" id="PF00210">
    <property type="entry name" value="Ferritin"/>
    <property type="match status" value="1"/>
</dbReference>
<keyword evidence="4" id="KW-0238">DNA-binding</keyword>